<dbReference type="Proteomes" id="UP000001568">
    <property type="component" value="Chromosome 4"/>
</dbReference>
<sequence length="1121" mass="125797">MATPTQENYGATPTSELTKVQPPRTRTPWDSAAWITATLLDEQGQRCPCPPGCAGDCAVRSHWLFNEKDNDLRTIHTLQSTSNPPMVSLNAGNVAPWGKVAQVNASSYRVMGGCPPSDQMDCIACDTGAGYYPVVYAGDFSIEGIKQTGAGISCYYLEICDNDDSCDTQIAMSEVGTLVGSYAGLFSFLLILFVMLRKIVWLRMAIDSAAWVEKGNPKYPPREIQIPKPRDDNAWSWLYDAYHRDNNWMKEFTTPDEYMLVRWFKLSSRFFFTAGAVCCPILMSLYAADTVPSADAGSKILTTLEKSGIAKYTLLNARTESSFAAAMAFTWITSLFLISLIRVESRKYVHMMWTVDPDKTGIKANAILVKDMPLLTTAPAPKKFEQLNTGSVKDILKVKKSVRGSVKKLDKIFDDEEVGCLGRFKLLLNDGTVQSSGDSAKLRLLYKEESMNLVISKFESVLGKDCIAFKMLASDTRKLDSAAKAWANAREHVTQNMQAIADLQETEKTGGLSWGESTQLAKALKDMDSLKRAEAQRFDVFISTRDEYINNHRPACSAVVVFARQMDAVIASQIQIDDVPGQWVTEPAPGNSDVVWHNLSLTSVERAKKTTQAFFIAVAISLFFMYPVNIAVAAVADVKDSLVSVFGESIYNIILSIVLTVFLVVGHILSLVVSRQTGYVSVSAMDSFGASMYFWLLILNLVFSNLNTTPLWKDVLVWMQKPHLFTYQFILRLMNTSTFFLQFVMLRTATSPVLELIHPPVLLGFVTKCLLYRSRARTWPAFAKRLIWAQPTPTPSHRVPAQTMLVFFIGIIYTVVAPVLLPVCGVFFGFFYIFWKHNMVYHYIQQYSAGTSMWAWLVGKMYFSLVFSQIMVAFGLPTLGFNTMKYRVFIIPLVLFTLLEWSRVNTILNDAFRVPVHAAGAALKRRSGKHEEDSDDEYFASRSASRSDVPALEEDARQEIFVSTTRIGDSRKRKVMRGIVPVEEMKKSTRRQKNILENTREQGKAEIEYKVKKGIWQTYAPSVLWPLAAEKSAGSIFLRRWKQIKARKQVEADMLAAVAHLPDDDQRKKAVIKDLALRKQVRDSAAEAILRKSTSPYVKQLRQKRAAEEAEKADTRAGSTK</sequence>
<feature type="region of interest" description="Disordered" evidence="7">
    <location>
        <begin position="1099"/>
        <end position="1121"/>
    </location>
</feature>
<keyword evidence="4 8" id="KW-0812">Transmembrane</keyword>
<proteinExistence type="inferred from homology"/>
<dbReference type="EMBL" id="CP000584">
    <property type="protein sequence ID" value="ABO95785.1"/>
    <property type="molecule type" value="Genomic_DNA"/>
</dbReference>
<dbReference type="eggNOG" id="KOG1134">
    <property type="taxonomic scope" value="Eukaryota"/>
</dbReference>
<feature type="transmembrane region" description="Helical" evidence="8">
    <location>
        <begin position="886"/>
        <end position="904"/>
    </location>
</feature>
<dbReference type="InterPro" id="IPR003864">
    <property type="entry name" value="CSC1/OSCA1-like_7TM"/>
</dbReference>
<gene>
    <name evidence="11" type="ORF">OSTLU_31150</name>
</gene>
<comment type="subcellular location">
    <subcellularLocation>
        <location evidence="1">Membrane</location>
        <topology evidence="1">Multi-pass membrane protein</topology>
    </subcellularLocation>
</comment>
<protein>
    <recommendedName>
        <fullName evidence="13">ERD4-related membrane protein</fullName>
    </recommendedName>
</protein>
<feature type="region of interest" description="Disordered" evidence="7">
    <location>
        <begin position="1"/>
        <end position="27"/>
    </location>
</feature>
<name>A4RVY7_OSTLU</name>
<dbReference type="PANTHER" id="PTHR13018:SF5">
    <property type="entry name" value="RE44586P"/>
    <property type="match status" value="1"/>
</dbReference>
<dbReference type="HOGENOM" id="CLU_289081_0_0_1"/>
<feature type="domain" description="CSC1/OSCA1-like N-terminal transmembrane" evidence="10">
    <location>
        <begin position="178"/>
        <end position="341"/>
    </location>
</feature>
<feature type="compositionally biased region" description="Basic and acidic residues" evidence="7">
    <location>
        <begin position="1105"/>
        <end position="1115"/>
    </location>
</feature>
<dbReference type="GeneID" id="5001506"/>
<dbReference type="PANTHER" id="PTHR13018">
    <property type="entry name" value="PROBABLE MEMBRANE PROTEIN DUF221-RELATED"/>
    <property type="match status" value="1"/>
</dbReference>
<dbReference type="InterPro" id="IPR032880">
    <property type="entry name" value="CSC1/OSCA1-like_N"/>
</dbReference>
<evidence type="ECO:0000256" key="3">
    <source>
        <dbReference type="ARBA" id="ARBA00022448"/>
    </source>
</evidence>
<reference evidence="11 12" key="1">
    <citation type="journal article" date="2007" name="Proc. Natl. Acad. Sci. U.S.A.">
        <title>The tiny eukaryote Ostreococcus provides genomic insights into the paradox of plankton speciation.</title>
        <authorList>
            <person name="Palenik B."/>
            <person name="Grimwood J."/>
            <person name="Aerts A."/>
            <person name="Rouze P."/>
            <person name="Salamov A."/>
            <person name="Putnam N."/>
            <person name="Dupont C."/>
            <person name="Jorgensen R."/>
            <person name="Derelle E."/>
            <person name="Rombauts S."/>
            <person name="Zhou K."/>
            <person name="Otillar R."/>
            <person name="Merchant S.S."/>
            <person name="Podell S."/>
            <person name="Gaasterland T."/>
            <person name="Napoli C."/>
            <person name="Gendler K."/>
            <person name="Manuell A."/>
            <person name="Tai V."/>
            <person name="Vallon O."/>
            <person name="Piganeau G."/>
            <person name="Jancek S."/>
            <person name="Heijde M."/>
            <person name="Jabbari K."/>
            <person name="Bowler C."/>
            <person name="Lohr M."/>
            <person name="Robbens S."/>
            <person name="Werner G."/>
            <person name="Dubchak I."/>
            <person name="Pazour G.J."/>
            <person name="Ren Q."/>
            <person name="Paulsen I."/>
            <person name="Delwiche C."/>
            <person name="Schmutz J."/>
            <person name="Rokhsar D."/>
            <person name="Van de Peer Y."/>
            <person name="Moreau H."/>
            <person name="Grigoriev I.V."/>
        </authorList>
    </citation>
    <scope>NUCLEOTIDE SEQUENCE [LARGE SCALE GENOMIC DNA]</scope>
    <source>
        <strain evidence="11 12">CCE9901</strain>
    </source>
</reference>
<comment type="similarity">
    <text evidence="2">Belongs to the CSC1 (TC 1.A.17) family.</text>
</comment>
<dbReference type="Gramene" id="ABO95785">
    <property type="protein sequence ID" value="ABO95785"/>
    <property type="gene ID" value="OSTLU_31150"/>
</dbReference>
<evidence type="ECO:0000259" key="9">
    <source>
        <dbReference type="Pfam" id="PF02714"/>
    </source>
</evidence>
<dbReference type="Pfam" id="PF13967">
    <property type="entry name" value="RSN1_TM"/>
    <property type="match status" value="1"/>
</dbReference>
<evidence type="ECO:0000256" key="5">
    <source>
        <dbReference type="ARBA" id="ARBA00022989"/>
    </source>
</evidence>
<dbReference type="InterPro" id="IPR045122">
    <property type="entry name" value="Csc1-like"/>
</dbReference>
<evidence type="ECO:0000256" key="1">
    <source>
        <dbReference type="ARBA" id="ARBA00004141"/>
    </source>
</evidence>
<feature type="compositionally biased region" description="Polar residues" evidence="7">
    <location>
        <begin position="1"/>
        <end position="18"/>
    </location>
</feature>
<evidence type="ECO:0008006" key="13">
    <source>
        <dbReference type="Google" id="ProtNLM"/>
    </source>
</evidence>
<organism evidence="11 12">
    <name type="scientific">Ostreococcus lucimarinus (strain CCE9901)</name>
    <dbReference type="NCBI Taxonomy" id="436017"/>
    <lineage>
        <taxon>Eukaryota</taxon>
        <taxon>Viridiplantae</taxon>
        <taxon>Chlorophyta</taxon>
        <taxon>Mamiellophyceae</taxon>
        <taxon>Mamiellales</taxon>
        <taxon>Bathycoccaceae</taxon>
        <taxon>Ostreococcus</taxon>
    </lineage>
</organism>
<feature type="transmembrane region" description="Helical" evidence="8">
    <location>
        <begin position="323"/>
        <end position="343"/>
    </location>
</feature>
<feature type="transmembrane region" description="Helical" evidence="8">
    <location>
        <begin position="650"/>
        <end position="673"/>
    </location>
</feature>
<keyword evidence="5 8" id="KW-1133">Transmembrane helix</keyword>
<feature type="transmembrane region" description="Helical" evidence="8">
    <location>
        <begin position="270"/>
        <end position="288"/>
    </location>
</feature>
<evidence type="ECO:0000313" key="12">
    <source>
        <dbReference type="Proteomes" id="UP000001568"/>
    </source>
</evidence>
<feature type="transmembrane region" description="Helical" evidence="8">
    <location>
        <begin position="175"/>
        <end position="196"/>
    </location>
</feature>
<keyword evidence="12" id="KW-1185">Reference proteome</keyword>
<feature type="transmembrane region" description="Helical" evidence="8">
    <location>
        <begin position="724"/>
        <end position="746"/>
    </location>
</feature>
<feature type="domain" description="CSC1/OSCA1-like 7TM region" evidence="9">
    <location>
        <begin position="648"/>
        <end position="872"/>
    </location>
</feature>
<evidence type="ECO:0000256" key="4">
    <source>
        <dbReference type="ARBA" id="ARBA00022692"/>
    </source>
</evidence>
<dbReference type="GO" id="GO:0005227">
    <property type="term" value="F:calcium-activated cation channel activity"/>
    <property type="evidence" value="ECO:0007669"/>
    <property type="project" value="InterPro"/>
</dbReference>
<evidence type="ECO:0000313" key="11">
    <source>
        <dbReference type="EMBL" id="ABO95785.1"/>
    </source>
</evidence>
<dbReference type="Pfam" id="PF02714">
    <property type="entry name" value="RSN1_7TM"/>
    <property type="match status" value="1"/>
</dbReference>
<dbReference type="RefSeq" id="XP_001417492.1">
    <property type="nucleotide sequence ID" value="XM_001417455.1"/>
</dbReference>
<evidence type="ECO:0000256" key="2">
    <source>
        <dbReference type="ARBA" id="ARBA00007779"/>
    </source>
</evidence>
<keyword evidence="3" id="KW-0813">Transport</keyword>
<accession>A4RVY7</accession>
<evidence type="ECO:0000259" key="10">
    <source>
        <dbReference type="Pfam" id="PF13967"/>
    </source>
</evidence>
<keyword evidence="6 8" id="KW-0472">Membrane</keyword>
<dbReference type="AlphaFoldDB" id="A4RVY7"/>
<feature type="transmembrane region" description="Helical" evidence="8">
    <location>
        <begin position="613"/>
        <end position="638"/>
    </location>
</feature>
<feature type="transmembrane region" description="Helical" evidence="8">
    <location>
        <begin position="685"/>
        <end position="704"/>
    </location>
</feature>
<feature type="transmembrane region" description="Helical" evidence="8">
    <location>
        <begin position="854"/>
        <end position="874"/>
    </location>
</feature>
<evidence type="ECO:0000256" key="8">
    <source>
        <dbReference type="SAM" id="Phobius"/>
    </source>
</evidence>
<dbReference type="GO" id="GO:0005886">
    <property type="term" value="C:plasma membrane"/>
    <property type="evidence" value="ECO:0007669"/>
    <property type="project" value="TreeGrafter"/>
</dbReference>
<evidence type="ECO:0000256" key="6">
    <source>
        <dbReference type="ARBA" id="ARBA00023136"/>
    </source>
</evidence>
<feature type="transmembrane region" description="Helical" evidence="8">
    <location>
        <begin position="805"/>
        <end position="834"/>
    </location>
</feature>
<dbReference type="KEGG" id="olu:OSTLU_31150"/>
<dbReference type="OrthoDB" id="1689567at2759"/>
<dbReference type="OMA" id="WLRMAID"/>
<evidence type="ECO:0000256" key="7">
    <source>
        <dbReference type="SAM" id="MobiDB-lite"/>
    </source>
</evidence>